<dbReference type="InterPro" id="IPR000477">
    <property type="entry name" value="RT_dom"/>
</dbReference>
<evidence type="ECO:0000313" key="3">
    <source>
        <dbReference type="Proteomes" id="UP000233837"/>
    </source>
</evidence>
<dbReference type="Pfam" id="PF00078">
    <property type="entry name" value="RVT_1"/>
    <property type="match status" value="1"/>
</dbReference>
<gene>
    <name evidence="2" type="ORF">MA16_Dca012673</name>
</gene>
<dbReference type="PROSITE" id="PS50878">
    <property type="entry name" value="RT_POL"/>
    <property type="match status" value="1"/>
</dbReference>
<dbReference type="InterPro" id="IPR036691">
    <property type="entry name" value="Endo/exonu/phosph_ase_sf"/>
</dbReference>
<name>A0A2I0WPN6_9ASPA</name>
<evidence type="ECO:0000313" key="2">
    <source>
        <dbReference type="EMBL" id="PKU77601.1"/>
    </source>
</evidence>
<dbReference type="Proteomes" id="UP000233837">
    <property type="component" value="Unassembled WGS sequence"/>
</dbReference>
<dbReference type="PANTHER" id="PTHR31635">
    <property type="entry name" value="REVERSE TRANSCRIPTASE DOMAIN-CONTAINING PROTEIN-RELATED"/>
    <property type="match status" value="1"/>
</dbReference>
<proteinExistence type="predicted"/>
<dbReference type="EMBL" id="KZ502491">
    <property type="protein sequence ID" value="PKU77601.1"/>
    <property type="molecule type" value="Genomic_DNA"/>
</dbReference>
<dbReference type="CDD" id="cd01650">
    <property type="entry name" value="RT_nLTR_like"/>
    <property type="match status" value="1"/>
</dbReference>
<dbReference type="SUPFAM" id="SSF56672">
    <property type="entry name" value="DNA/RNA polymerases"/>
    <property type="match status" value="1"/>
</dbReference>
<feature type="domain" description="Reverse transcriptase" evidence="1">
    <location>
        <begin position="236"/>
        <end position="467"/>
    </location>
</feature>
<reference evidence="2 3" key="1">
    <citation type="journal article" date="2016" name="Sci. Rep.">
        <title>The Dendrobium catenatum Lindl. genome sequence provides insights into polysaccharide synthase, floral development and adaptive evolution.</title>
        <authorList>
            <person name="Zhang G.Q."/>
            <person name="Xu Q."/>
            <person name="Bian C."/>
            <person name="Tsai W.C."/>
            <person name="Yeh C.M."/>
            <person name="Liu K.W."/>
            <person name="Yoshida K."/>
            <person name="Zhang L.S."/>
            <person name="Chang S.B."/>
            <person name="Chen F."/>
            <person name="Shi Y."/>
            <person name="Su Y.Y."/>
            <person name="Zhang Y.Q."/>
            <person name="Chen L.J."/>
            <person name="Yin Y."/>
            <person name="Lin M."/>
            <person name="Huang H."/>
            <person name="Deng H."/>
            <person name="Wang Z.W."/>
            <person name="Zhu S.L."/>
            <person name="Zhao X."/>
            <person name="Deng C."/>
            <person name="Niu S.C."/>
            <person name="Huang J."/>
            <person name="Wang M."/>
            <person name="Liu G.H."/>
            <person name="Yang H.J."/>
            <person name="Xiao X.J."/>
            <person name="Hsiao Y.Y."/>
            <person name="Wu W.L."/>
            <person name="Chen Y.Y."/>
            <person name="Mitsuda N."/>
            <person name="Ohme-Takagi M."/>
            <person name="Luo Y.B."/>
            <person name="Van de Peer Y."/>
            <person name="Liu Z.J."/>
        </authorList>
    </citation>
    <scope>NUCLEOTIDE SEQUENCE [LARGE SCALE GENOMIC DNA]</scope>
    <source>
        <tissue evidence="2">The whole plant</tissue>
    </source>
</reference>
<dbReference type="PANTHER" id="PTHR31635:SF196">
    <property type="entry name" value="REVERSE TRANSCRIPTASE DOMAIN-CONTAINING PROTEIN-RELATED"/>
    <property type="match status" value="1"/>
</dbReference>
<accession>A0A2I0WPN6</accession>
<organism evidence="2 3">
    <name type="scientific">Dendrobium catenatum</name>
    <dbReference type="NCBI Taxonomy" id="906689"/>
    <lineage>
        <taxon>Eukaryota</taxon>
        <taxon>Viridiplantae</taxon>
        <taxon>Streptophyta</taxon>
        <taxon>Embryophyta</taxon>
        <taxon>Tracheophyta</taxon>
        <taxon>Spermatophyta</taxon>
        <taxon>Magnoliopsida</taxon>
        <taxon>Liliopsida</taxon>
        <taxon>Asparagales</taxon>
        <taxon>Orchidaceae</taxon>
        <taxon>Epidendroideae</taxon>
        <taxon>Malaxideae</taxon>
        <taxon>Dendrobiinae</taxon>
        <taxon>Dendrobium</taxon>
    </lineage>
</organism>
<reference evidence="2 3" key="2">
    <citation type="journal article" date="2017" name="Nature">
        <title>The Apostasia genome and the evolution of orchids.</title>
        <authorList>
            <person name="Zhang G.Q."/>
            <person name="Liu K.W."/>
            <person name="Li Z."/>
            <person name="Lohaus R."/>
            <person name="Hsiao Y.Y."/>
            <person name="Niu S.C."/>
            <person name="Wang J.Y."/>
            <person name="Lin Y.C."/>
            <person name="Xu Q."/>
            <person name="Chen L.J."/>
            <person name="Yoshida K."/>
            <person name="Fujiwara S."/>
            <person name="Wang Z.W."/>
            <person name="Zhang Y.Q."/>
            <person name="Mitsuda N."/>
            <person name="Wang M."/>
            <person name="Liu G.H."/>
            <person name="Pecoraro L."/>
            <person name="Huang H.X."/>
            <person name="Xiao X.J."/>
            <person name="Lin M."/>
            <person name="Wu X.Y."/>
            <person name="Wu W.L."/>
            <person name="Chen Y.Y."/>
            <person name="Chang S.B."/>
            <person name="Sakamoto S."/>
            <person name="Ohme-Takagi M."/>
            <person name="Yagi M."/>
            <person name="Zeng S.J."/>
            <person name="Shen C.Y."/>
            <person name="Yeh C.M."/>
            <person name="Luo Y.B."/>
            <person name="Tsai W.C."/>
            <person name="Van de Peer Y."/>
            <person name="Liu Z.J."/>
        </authorList>
    </citation>
    <scope>NUCLEOTIDE SEQUENCE [LARGE SCALE GENOMIC DNA]</scope>
    <source>
        <tissue evidence="2">The whole plant</tissue>
    </source>
</reference>
<evidence type="ECO:0000259" key="1">
    <source>
        <dbReference type="PROSITE" id="PS50878"/>
    </source>
</evidence>
<protein>
    <submittedName>
        <fullName evidence="2">Integrator complex subunit 11</fullName>
    </submittedName>
</protein>
<dbReference type="AlphaFoldDB" id="A0A2I0WPN6"/>
<dbReference type="InterPro" id="IPR043502">
    <property type="entry name" value="DNA/RNA_pol_sf"/>
</dbReference>
<sequence>MKDFNGMIMDCNLIDIGFTDNNFMWNRGHLWQRMDRDLFNNAWINAFESTHVEHLSRTLSNHAPLLIKINLKHNCSPSHFRFQNMWLLHDSFLDVVKTNSQAPLIPDNSISDNNTKYFHALVKKKHAKNTICKIHRDDGSITEDYDEIVILAVNHFKTHLNKIFIPSSIINPHIIPKLISKDNNKGLTIPPSLEEVKDTVFGMNGNAMVGPDGFTTKFFNKYWPIIYEDIFAVVTDFFNGGAIPKFFTATSIVLIPKNNLADSWNDFRPISLCSFFYKFISKILMNRLFMHFPRIILPFQMGFVKSHPIVDNILLAQEFCQYFDAKVRGGNMILKLDIAKVYDNINWEFIYKILSLFGFDFNFIKLIKNCIESLYFSIMVNGKSHDFFKASHGLGQGDLISPALFIITADYLSRGLKDLFSKYPGLYFRTLGCFKISHLYFADDFIIFFNASLTKINKLWIFLTNLS</sequence>
<dbReference type="SUPFAM" id="SSF56219">
    <property type="entry name" value="DNase I-like"/>
    <property type="match status" value="1"/>
</dbReference>
<keyword evidence="3" id="KW-1185">Reference proteome</keyword>